<proteinExistence type="predicted"/>
<dbReference type="SUPFAM" id="SSF53254">
    <property type="entry name" value="Phosphoglycerate mutase-like"/>
    <property type="match status" value="1"/>
</dbReference>
<accession>A0A0B1ZVS3</accession>
<evidence type="ECO:0000313" key="4">
    <source>
        <dbReference type="Proteomes" id="UP000031030"/>
    </source>
</evidence>
<reference evidence="3 4" key="1">
    <citation type="submission" date="2014-11" db="EMBL/GenBank/DDBJ databases">
        <title>Genome sequence of Microbacterium mangrovi MUSC 115(T).</title>
        <authorList>
            <person name="Lee L.-H."/>
        </authorList>
    </citation>
    <scope>NUCLEOTIDE SEQUENCE [LARGE SCALE GENOMIC DNA]</scope>
    <source>
        <strain evidence="3 4">MUSC 115</strain>
    </source>
</reference>
<name>A0A0B1ZVS3_9MICO</name>
<feature type="binding site" evidence="2">
    <location>
        <begin position="85"/>
        <end position="88"/>
    </location>
    <ligand>
        <name>substrate</name>
    </ligand>
</feature>
<comment type="caution">
    <text evidence="3">The sequence shown here is derived from an EMBL/GenBank/DDBJ whole genome shotgun (WGS) entry which is preliminary data.</text>
</comment>
<dbReference type="GO" id="GO:0005737">
    <property type="term" value="C:cytoplasm"/>
    <property type="evidence" value="ECO:0007669"/>
    <property type="project" value="TreeGrafter"/>
</dbReference>
<feature type="binding site" evidence="2">
    <location>
        <position position="60"/>
    </location>
    <ligand>
        <name>substrate</name>
    </ligand>
</feature>
<feature type="active site" description="Tele-phosphohistidine intermediate" evidence="1">
    <location>
        <position position="9"/>
    </location>
</feature>
<dbReference type="RefSeq" id="WP_039403406.1">
    <property type="nucleotide sequence ID" value="NZ_JTDK01000025.1"/>
</dbReference>
<feature type="binding site" evidence="2">
    <location>
        <begin position="8"/>
        <end position="15"/>
    </location>
    <ligand>
        <name>substrate</name>
    </ligand>
</feature>
<sequence length="197" mass="21547">MTRMILVRHGQTDWNRERRIQGATDIPLNDTGRAQAIEAGRSLRDAVGAAPLVVASDLSRAHETARIIAAELDAAEPRLYPGLRERAYGDAEGTTDEEFSARWGSWTDAVVPNAEAPDVVRARALSALQQIDRDLRAEHAPTAQTVIVVTHGALIRQVLLHATGGAYPPVDESLPNATAYPLLMERDRLRYLEAVLV</sequence>
<dbReference type="AlphaFoldDB" id="A0A0B1ZVS3"/>
<dbReference type="PANTHER" id="PTHR48100:SF59">
    <property type="entry name" value="ADENOSYLCOBALAMIN_ALPHA-RIBAZOLE PHOSPHATASE"/>
    <property type="match status" value="1"/>
</dbReference>
<dbReference type="STRING" id="1348253.LK09_19580"/>
<evidence type="ECO:0000313" key="3">
    <source>
        <dbReference type="EMBL" id="KHK95293.1"/>
    </source>
</evidence>
<dbReference type="GO" id="GO:0016791">
    <property type="term" value="F:phosphatase activity"/>
    <property type="evidence" value="ECO:0007669"/>
    <property type="project" value="TreeGrafter"/>
</dbReference>
<dbReference type="PANTHER" id="PTHR48100">
    <property type="entry name" value="BROAD-SPECIFICITY PHOSPHATASE YOR283W-RELATED"/>
    <property type="match status" value="1"/>
</dbReference>
<protein>
    <submittedName>
        <fullName evidence="3">Fructose-2,6-bisphosphatase</fullName>
    </submittedName>
</protein>
<dbReference type="InterPro" id="IPR029033">
    <property type="entry name" value="His_PPase_superfam"/>
</dbReference>
<gene>
    <name evidence="3" type="ORF">LK09_19580</name>
</gene>
<organism evidence="3 4">
    <name type="scientific">Microbacterium mangrovi</name>
    <dbReference type="NCBI Taxonomy" id="1348253"/>
    <lineage>
        <taxon>Bacteria</taxon>
        <taxon>Bacillati</taxon>
        <taxon>Actinomycetota</taxon>
        <taxon>Actinomycetes</taxon>
        <taxon>Micrococcales</taxon>
        <taxon>Microbacteriaceae</taxon>
        <taxon>Microbacterium</taxon>
    </lineage>
</organism>
<evidence type="ECO:0000256" key="2">
    <source>
        <dbReference type="PIRSR" id="PIRSR613078-2"/>
    </source>
</evidence>
<dbReference type="OrthoDB" id="4697614at2"/>
<dbReference type="SMART" id="SM00855">
    <property type="entry name" value="PGAM"/>
    <property type="match status" value="1"/>
</dbReference>
<keyword evidence="4" id="KW-1185">Reference proteome</keyword>
<dbReference type="Pfam" id="PF00300">
    <property type="entry name" value="His_Phos_1"/>
    <property type="match status" value="1"/>
</dbReference>
<evidence type="ECO:0000256" key="1">
    <source>
        <dbReference type="PIRSR" id="PIRSR613078-1"/>
    </source>
</evidence>
<dbReference type="InterPro" id="IPR050275">
    <property type="entry name" value="PGM_Phosphatase"/>
</dbReference>
<dbReference type="InterPro" id="IPR001345">
    <property type="entry name" value="PG/BPGM_mutase_AS"/>
</dbReference>
<dbReference type="EMBL" id="JTDK01000025">
    <property type="protein sequence ID" value="KHK95293.1"/>
    <property type="molecule type" value="Genomic_DNA"/>
</dbReference>
<feature type="active site" description="Proton donor/acceptor" evidence="1">
    <location>
        <position position="85"/>
    </location>
</feature>
<dbReference type="CDD" id="cd07067">
    <property type="entry name" value="HP_PGM_like"/>
    <property type="match status" value="1"/>
</dbReference>
<dbReference type="Proteomes" id="UP000031030">
    <property type="component" value="Unassembled WGS sequence"/>
</dbReference>
<dbReference type="Gene3D" id="3.40.50.1240">
    <property type="entry name" value="Phosphoglycerate mutase-like"/>
    <property type="match status" value="1"/>
</dbReference>
<dbReference type="PROSITE" id="PS00175">
    <property type="entry name" value="PG_MUTASE"/>
    <property type="match status" value="1"/>
</dbReference>
<dbReference type="InterPro" id="IPR013078">
    <property type="entry name" value="His_Pase_superF_clade-1"/>
</dbReference>